<keyword evidence="2" id="KW-1185">Reference proteome</keyword>
<name>A0ABU9DSC8_9BACL</name>
<evidence type="ECO:0000313" key="2">
    <source>
        <dbReference type="Proteomes" id="UP001469365"/>
    </source>
</evidence>
<proteinExistence type="predicted"/>
<gene>
    <name evidence="1" type="ORF">WMW72_24815</name>
</gene>
<dbReference type="Proteomes" id="UP001469365">
    <property type="component" value="Unassembled WGS sequence"/>
</dbReference>
<comment type="caution">
    <text evidence="1">The sequence shown here is derived from an EMBL/GenBank/DDBJ whole genome shotgun (WGS) entry which is preliminary data.</text>
</comment>
<evidence type="ECO:0000313" key="1">
    <source>
        <dbReference type="EMBL" id="MEK8131131.1"/>
    </source>
</evidence>
<reference evidence="1 2" key="1">
    <citation type="submission" date="2024-04" db="EMBL/GenBank/DDBJ databases">
        <title>draft genome sequnece of Paenibacillus filicis.</title>
        <authorList>
            <person name="Kim D.-U."/>
        </authorList>
    </citation>
    <scope>NUCLEOTIDE SEQUENCE [LARGE SCALE GENOMIC DNA]</scope>
    <source>
        <strain evidence="1 2">KACC14197</strain>
    </source>
</reference>
<accession>A0ABU9DSC8</accession>
<dbReference type="RefSeq" id="WP_341418267.1">
    <property type="nucleotide sequence ID" value="NZ_JBBPCC010000019.1"/>
</dbReference>
<protein>
    <submittedName>
        <fullName evidence="1">Uncharacterized protein</fullName>
    </submittedName>
</protein>
<dbReference type="EMBL" id="JBBPCC010000019">
    <property type="protein sequence ID" value="MEK8131131.1"/>
    <property type="molecule type" value="Genomic_DNA"/>
</dbReference>
<organism evidence="1 2">
    <name type="scientific">Paenibacillus filicis</name>
    <dbReference type="NCBI Taxonomy" id="669464"/>
    <lineage>
        <taxon>Bacteria</taxon>
        <taxon>Bacillati</taxon>
        <taxon>Bacillota</taxon>
        <taxon>Bacilli</taxon>
        <taxon>Bacillales</taxon>
        <taxon>Paenibacillaceae</taxon>
        <taxon>Paenibacillus</taxon>
    </lineage>
</organism>
<sequence>MYSLTEELYGSLAVPGQGLSSHYSALGADWNNRLQWSGLPPRTKSAAWCCFQTDASSLYSLDHSIRRRS</sequence>